<dbReference type="Pfam" id="PF13640">
    <property type="entry name" value="2OG-FeII_Oxy_3"/>
    <property type="match status" value="1"/>
</dbReference>
<evidence type="ECO:0000256" key="2">
    <source>
        <dbReference type="ARBA" id="ARBA00022723"/>
    </source>
</evidence>
<evidence type="ECO:0000256" key="3">
    <source>
        <dbReference type="ARBA" id="ARBA00022896"/>
    </source>
</evidence>
<keyword evidence="4" id="KW-0223">Dioxygenase</keyword>
<keyword evidence="3" id="KW-0847">Vitamin C</keyword>
<keyword evidence="5" id="KW-0560">Oxidoreductase</keyword>
<keyword evidence="2" id="KW-0479">Metal-binding</keyword>
<dbReference type="SMART" id="SM00702">
    <property type="entry name" value="P4Hc"/>
    <property type="match status" value="1"/>
</dbReference>
<dbReference type="PANTHER" id="PTHR10869:SF236">
    <property type="entry name" value="PROLYL 4-HYDROXYLASE ALPHA SUBUNIT DOMAIN-CONTAINING PROTEIN"/>
    <property type="match status" value="1"/>
</dbReference>
<comment type="caution">
    <text evidence="8">The sequence shown here is derived from an EMBL/GenBank/DDBJ whole genome shotgun (WGS) entry which is preliminary data.</text>
</comment>
<dbReference type="InterPro" id="IPR044862">
    <property type="entry name" value="Pro_4_hyd_alph_FE2OG_OXY"/>
</dbReference>
<organism evidence="8 9">
    <name type="scientific">Hymenobacter negativus</name>
    <dbReference type="NCBI Taxonomy" id="2795026"/>
    <lineage>
        <taxon>Bacteria</taxon>
        <taxon>Pseudomonadati</taxon>
        <taxon>Bacteroidota</taxon>
        <taxon>Cytophagia</taxon>
        <taxon>Cytophagales</taxon>
        <taxon>Hymenobacteraceae</taxon>
        <taxon>Hymenobacter</taxon>
    </lineage>
</organism>
<feature type="domain" description="Fe2OG dioxygenase" evidence="7">
    <location>
        <begin position="87"/>
        <end position="178"/>
    </location>
</feature>
<dbReference type="PANTHER" id="PTHR10869">
    <property type="entry name" value="PROLYL 4-HYDROXYLASE ALPHA SUBUNIT"/>
    <property type="match status" value="1"/>
</dbReference>
<evidence type="ECO:0000256" key="4">
    <source>
        <dbReference type="ARBA" id="ARBA00022964"/>
    </source>
</evidence>
<name>A0ABS3QIP5_9BACT</name>
<proteinExistence type="predicted"/>
<evidence type="ECO:0000256" key="6">
    <source>
        <dbReference type="ARBA" id="ARBA00023004"/>
    </source>
</evidence>
<dbReference type="RefSeq" id="WP_208176787.1">
    <property type="nucleotide sequence ID" value="NZ_JAGETZ010000009.1"/>
</dbReference>
<evidence type="ECO:0000313" key="8">
    <source>
        <dbReference type="EMBL" id="MBO2011097.1"/>
    </source>
</evidence>
<dbReference type="InterPro" id="IPR005123">
    <property type="entry name" value="Oxoglu/Fe-dep_dioxygenase_dom"/>
</dbReference>
<dbReference type="Proteomes" id="UP000664369">
    <property type="component" value="Unassembled WGS sequence"/>
</dbReference>
<protein>
    <submittedName>
        <fullName evidence="8">2OG-Fe(II) oxygenase</fullName>
    </submittedName>
</protein>
<dbReference type="Gene3D" id="2.60.120.620">
    <property type="entry name" value="q2cbj1_9rhob like domain"/>
    <property type="match status" value="1"/>
</dbReference>
<accession>A0ABS3QIP5</accession>
<reference evidence="8 9" key="1">
    <citation type="submission" date="2021-03" db="EMBL/GenBank/DDBJ databases">
        <authorList>
            <person name="Kim M.K."/>
        </authorList>
    </citation>
    <scope>NUCLEOTIDE SEQUENCE [LARGE SCALE GENOMIC DNA]</scope>
    <source>
        <strain evidence="8 9">BT442</strain>
    </source>
</reference>
<evidence type="ECO:0000256" key="5">
    <source>
        <dbReference type="ARBA" id="ARBA00023002"/>
    </source>
</evidence>
<evidence type="ECO:0000313" key="9">
    <source>
        <dbReference type="Proteomes" id="UP000664369"/>
    </source>
</evidence>
<dbReference type="InterPro" id="IPR006620">
    <property type="entry name" value="Pro_4_hyd_alph"/>
</dbReference>
<comment type="cofactor">
    <cofactor evidence="1">
        <name>L-ascorbate</name>
        <dbReference type="ChEBI" id="CHEBI:38290"/>
    </cofactor>
</comment>
<sequence length="181" mass="20812">MQLAPITDSIFEIKHFLSPEECAELIRDSERLGFAEAGVSTSAGAQMMKGIRNNYRLEYHNPVLAEQLWQRARPLLSAEPDGAAAIGFYELFRFYRYDVGERFNKHKDGSIRLNESVASRWTFLLYLNDEFEGGETEFEGLTVVPQLGNALCFRHELRHKGCPVLQGRKYVLRTDVLYQDM</sequence>
<evidence type="ECO:0000256" key="1">
    <source>
        <dbReference type="ARBA" id="ARBA00001961"/>
    </source>
</evidence>
<keyword evidence="9" id="KW-1185">Reference proteome</keyword>
<dbReference type="EMBL" id="JAGETZ010000009">
    <property type="protein sequence ID" value="MBO2011097.1"/>
    <property type="molecule type" value="Genomic_DNA"/>
</dbReference>
<keyword evidence="6" id="KW-0408">Iron</keyword>
<dbReference type="InterPro" id="IPR045054">
    <property type="entry name" value="P4HA-like"/>
</dbReference>
<dbReference type="PROSITE" id="PS51471">
    <property type="entry name" value="FE2OG_OXY"/>
    <property type="match status" value="1"/>
</dbReference>
<evidence type="ECO:0000259" key="7">
    <source>
        <dbReference type="PROSITE" id="PS51471"/>
    </source>
</evidence>
<gene>
    <name evidence="8" type="ORF">J4E00_18695</name>
</gene>